<protein>
    <submittedName>
        <fullName evidence="19">PBP1A family penicillin-binding protein</fullName>
    </submittedName>
</protein>
<evidence type="ECO:0000256" key="8">
    <source>
        <dbReference type="ARBA" id="ARBA00022801"/>
    </source>
</evidence>
<evidence type="ECO:0000256" key="14">
    <source>
        <dbReference type="ARBA" id="ARBA00049902"/>
    </source>
</evidence>
<dbReference type="Proteomes" id="UP000295238">
    <property type="component" value="Unassembled WGS sequence"/>
</dbReference>
<dbReference type="InterPro" id="IPR001264">
    <property type="entry name" value="Glyco_trans_51"/>
</dbReference>
<evidence type="ECO:0000256" key="1">
    <source>
        <dbReference type="ARBA" id="ARBA00004752"/>
    </source>
</evidence>
<keyword evidence="16" id="KW-1133">Transmembrane helix</keyword>
<evidence type="ECO:0000256" key="15">
    <source>
        <dbReference type="SAM" id="MobiDB-lite"/>
    </source>
</evidence>
<keyword evidence="20" id="KW-1185">Reference proteome</keyword>
<keyword evidence="10" id="KW-0573">Peptidoglycan synthesis</keyword>
<keyword evidence="16" id="KW-0472">Membrane</keyword>
<dbReference type="FunFam" id="1.10.3810.10:FF:000001">
    <property type="entry name" value="Penicillin-binding protein 1A"/>
    <property type="match status" value="1"/>
</dbReference>
<dbReference type="GO" id="GO:0006508">
    <property type="term" value="P:proteolysis"/>
    <property type="evidence" value="ECO:0007669"/>
    <property type="project" value="UniProtKB-KW"/>
</dbReference>
<feature type="region of interest" description="Disordered" evidence="15">
    <location>
        <begin position="1"/>
        <end position="72"/>
    </location>
</feature>
<feature type="compositionally biased region" description="Low complexity" evidence="15">
    <location>
        <begin position="719"/>
        <end position="735"/>
    </location>
</feature>
<evidence type="ECO:0000256" key="13">
    <source>
        <dbReference type="ARBA" id="ARBA00034000"/>
    </source>
</evidence>
<feature type="compositionally biased region" description="Low complexity" evidence="15">
    <location>
        <begin position="764"/>
        <end position="778"/>
    </location>
</feature>
<dbReference type="InterPro" id="IPR012338">
    <property type="entry name" value="Beta-lactam/transpept-like"/>
</dbReference>
<name>A0A4R5UHU6_9HYPH</name>
<dbReference type="GO" id="GO:0030288">
    <property type="term" value="C:outer membrane-bounded periplasmic space"/>
    <property type="evidence" value="ECO:0007669"/>
    <property type="project" value="TreeGrafter"/>
</dbReference>
<evidence type="ECO:0000256" key="16">
    <source>
        <dbReference type="SAM" id="Phobius"/>
    </source>
</evidence>
<comment type="similarity">
    <text evidence="3">In the N-terminal section; belongs to the glycosyltransferase 51 family.</text>
</comment>
<evidence type="ECO:0000256" key="11">
    <source>
        <dbReference type="ARBA" id="ARBA00023268"/>
    </source>
</evidence>
<gene>
    <name evidence="19" type="ORF">E2F50_14990</name>
</gene>
<dbReference type="GO" id="GO:0008955">
    <property type="term" value="F:peptidoglycan glycosyltransferase activity"/>
    <property type="evidence" value="ECO:0007669"/>
    <property type="project" value="UniProtKB-EC"/>
</dbReference>
<feature type="compositionally biased region" description="Basic and acidic residues" evidence="15">
    <location>
        <begin position="1"/>
        <end position="30"/>
    </location>
</feature>
<comment type="catalytic activity">
    <reaction evidence="14">
        <text>[GlcNAc-(1-&gt;4)-Mur2Ac(oyl-L-Ala-gamma-D-Glu-L-Lys-D-Ala-D-Ala)](n)-di-trans,octa-cis-undecaprenyl diphosphate + beta-D-GlcNAc-(1-&gt;4)-Mur2Ac(oyl-L-Ala-gamma-D-Glu-L-Lys-D-Ala-D-Ala)-di-trans,octa-cis-undecaprenyl diphosphate = [GlcNAc-(1-&gt;4)-Mur2Ac(oyl-L-Ala-gamma-D-Glu-L-Lys-D-Ala-D-Ala)](n+1)-di-trans,octa-cis-undecaprenyl diphosphate + di-trans,octa-cis-undecaprenyl diphosphate + H(+)</text>
        <dbReference type="Rhea" id="RHEA:23708"/>
        <dbReference type="Rhea" id="RHEA-COMP:9602"/>
        <dbReference type="Rhea" id="RHEA-COMP:9603"/>
        <dbReference type="ChEBI" id="CHEBI:15378"/>
        <dbReference type="ChEBI" id="CHEBI:58405"/>
        <dbReference type="ChEBI" id="CHEBI:60033"/>
        <dbReference type="ChEBI" id="CHEBI:78435"/>
        <dbReference type="EC" id="2.4.99.28"/>
    </reaction>
</comment>
<evidence type="ECO:0000259" key="17">
    <source>
        <dbReference type="Pfam" id="PF00905"/>
    </source>
</evidence>
<sequence length="866" mass="93273">MAAKDRSGKRVEPSFDGSRAKDDLRLDAGERIIGNGRSSKRQSPTEEIVPDRPSKNASKSRTPSRRSSPRTPSGGFFAPFRRLFYWCVVLSIWGGIGVGGLVLYYGARMPSASTWAIPDRPANMKITATDGTVFANRGSTGGEALALEEMSPYLPQAVLAIEDRRFYSHFGVDPFGLARALVNNLTGQPIQGGSTITQQLAKNLFLSPDRTFERKIQEVLLSFWLEHKFSKEQILTMYLNRVFFGSNAYGVEAASRRYFNKSARDVNLGEAATLAGLLKAPSRLSPARDPQAAEARAQVVLGAMREEGYASDSDLKTTMSQPPAKAKSNWTGAQHYAADMVVDEVKSLIGEPKLDVVVETTIDRRLEEAADKVLNATLKKDGSKANVSQAALVSVDATGAIRALVGGRDYGESQFNRATRAKRQPGSSFKPFVYASALEAGLRPETIRNDAPIRIGNWTPENYEKEYKGAVPLSYAMAHSLNTIAAQLVMEVGPDKVIATAHRLGVDSEIPPNASIALGTSEVSPLELTSAYAAFMNGGYKASPHIVRRITDAEGKVLYDADYGNPPRVLSEPIAAAMNGMMAGVVNEGTGRAARLDGWQVAGKSGTTQSFRDAWFVGFTSIMTTGIWMGNDDGSFMKKVTGGGLPAKAWKDYMTVAMKGYTPTPLFGFNSGLTLPAAEEQPQSPTTTLGDIISGILPGEHPQQPLPPVGGDFPPAPRAPGQQAPAAQIPAQAEASLEQPARRPRPQPSQQPLDEPVASRNGRQPAQAARPVPASQAPCAYGDNAVCDDDRAVDDNRSTTRRYGDTGNYDRSQPRDYRQYKGPYDAAGPIPPGDVGGGLRPPADVGQVYAPQQTRRTTLYDVIMGE</sequence>
<proteinExistence type="inferred from homology"/>
<keyword evidence="11" id="KW-0511">Multifunctional enzyme</keyword>
<evidence type="ECO:0000256" key="9">
    <source>
        <dbReference type="ARBA" id="ARBA00022960"/>
    </source>
</evidence>
<evidence type="ECO:0000256" key="6">
    <source>
        <dbReference type="ARBA" id="ARBA00022676"/>
    </source>
</evidence>
<evidence type="ECO:0000256" key="4">
    <source>
        <dbReference type="ARBA" id="ARBA00022645"/>
    </source>
</evidence>
<feature type="compositionally biased region" description="Basic and acidic residues" evidence="15">
    <location>
        <begin position="788"/>
        <end position="804"/>
    </location>
</feature>
<keyword evidence="16" id="KW-0812">Transmembrane</keyword>
<dbReference type="InterPro" id="IPR023346">
    <property type="entry name" value="Lysozyme-like_dom_sf"/>
</dbReference>
<dbReference type="GO" id="GO:0009002">
    <property type="term" value="F:serine-type D-Ala-D-Ala carboxypeptidase activity"/>
    <property type="evidence" value="ECO:0007669"/>
    <property type="project" value="UniProtKB-EC"/>
</dbReference>
<evidence type="ECO:0000313" key="19">
    <source>
        <dbReference type="EMBL" id="TDK35535.1"/>
    </source>
</evidence>
<organism evidence="19 20">
    <name type="scientific">Rhizobium deserti</name>
    <dbReference type="NCBI Taxonomy" id="2547961"/>
    <lineage>
        <taxon>Bacteria</taxon>
        <taxon>Pseudomonadati</taxon>
        <taxon>Pseudomonadota</taxon>
        <taxon>Alphaproteobacteria</taxon>
        <taxon>Hyphomicrobiales</taxon>
        <taxon>Rhizobiaceae</taxon>
        <taxon>Rhizobium/Agrobacterium group</taxon>
        <taxon>Rhizobium</taxon>
    </lineage>
</organism>
<keyword evidence="9" id="KW-0133">Cell shape</keyword>
<dbReference type="PANTHER" id="PTHR32282">
    <property type="entry name" value="BINDING PROTEIN TRANSPEPTIDASE, PUTATIVE-RELATED"/>
    <property type="match status" value="1"/>
</dbReference>
<comment type="similarity">
    <text evidence="2">In the C-terminal section; belongs to the transpeptidase family.</text>
</comment>
<evidence type="ECO:0000313" key="20">
    <source>
        <dbReference type="Proteomes" id="UP000295238"/>
    </source>
</evidence>
<dbReference type="AlphaFoldDB" id="A0A4R5UHU6"/>
<feature type="compositionally biased region" description="Pro residues" evidence="15">
    <location>
        <begin position="704"/>
        <end position="718"/>
    </location>
</feature>
<dbReference type="UniPathway" id="UPA00219"/>
<dbReference type="Gene3D" id="3.40.710.10">
    <property type="entry name" value="DD-peptidase/beta-lactamase superfamily"/>
    <property type="match status" value="1"/>
</dbReference>
<evidence type="ECO:0000256" key="7">
    <source>
        <dbReference type="ARBA" id="ARBA00022679"/>
    </source>
</evidence>
<dbReference type="NCBIfam" id="TIGR02074">
    <property type="entry name" value="PBP_1a_fam"/>
    <property type="match status" value="1"/>
</dbReference>
<evidence type="ECO:0000256" key="3">
    <source>
        <dbReference type="ARBA" id="ARBA00007739"/>
    </source>
</evidence>
<feature type="transmembrane region" description="Helical" evidence="16">
    <location>
        <begin position="83"/>
        <end position="107"/>
    </location>
</feature>
<keyword evidence="6" id="KW-0328">Glycosyltransferase</keyword>
<dbReference type="Pfam" id="PF00912">
    <property type="entry name" value="Transgly"/>
    <property type="match status" value="1"/>
</dbReference>
<dbReference type="RefSeq" id="WP_133316956.1">
    <property type="nucleotide sequence ID" value="NZ_SMTL01000003.1"/>
</dbReference>
<evidence type="ECO:0000256" key="2">
    <source>
        <dbReference type="ARBA" id="ARBA00007090"/>
    </source>
</evidence>
<feature type="region of interest" description="Disordered" evidence="15">
    <location>
        <begin position="677"/>
        <end position="845"/>
    </location>
</feature>
<evidence type="ECO:0000259" key="18">
    <source>
        <dbReference type="Pfam" id="PF00912"/>
    </source>
</evidence>
<dbReference type="InterPro" id="IPR001460">
    <property type="entry name" value="PCN-bd_Tpept"/>
</dbReference>
<dbReference type="SUPFAM" id="SSF56601">
    <property type="entry name" value="beta-lactamase/transpeptidase-like"/>
    <property type="match status" value="1"/>
</dbReference>
<dbReference type="PANTHER" id="PTHR32282:SF33">
    <property type="entry name" value="PEPTIDOGLYCAN GLYCOSYLTRANSFERASE"/>
    <property type="match status" value="1"/>
</dbReference>
<feature type="domain" description="Glycosyl transferase family 51" evidence="18">
    <location>
        <begin position="141"/>
        <end position="304"/>
    </location>
</feature>
<dbReference type="OrthoDB" id="9766909at2"/>
<dbReference type="Gene3D" id="1.10.3810.10">
    <property type="entry name" value="Biosynthetic peptidoglycan transglycosylase-like"/>
    <property type="match status" value="1"/>
</dbReference>
<dbReference type="InterPro" id="IPR050396">
    <property type="entry name" value="Glycosyltr_51/Transpeptidase"/>
</dbReference>
<comment type="catalytic activity">
    <reaction evidence="13">
        <text>Preferential cleavage: (Ac)2-L-Lys-D-Ala-|-D-Ala. Also transpeptidation of peptidyl-alanyl moieties that are N-acyl substituents of D-alanine.</text>
        <dbReference type="EC" id="3.4.16.4"/>
    </reaction>
</comment>
<keyword evidence="12" id="KW-0961">Cell wall biogenesis/degradation</keyword>
<dbReference type="GO" id="GO:0009252">
    <property type="term" value="P:peptidoglycan biosynthetic process"/>
    <property type="evidence" value="ECO:0007669"/>
    <property type="project" value="UniProtKB-UniPathway"/>
</dbReference>
<evidence type="ECO:0000256" key="5">
    <source>
        <dbReference type="ARBA" id="ARBA00022670"/>
    </source>
</evidence>
<dbReference type="SUPFAM" id="SSF53955">
    <property type="entry name" value="Lysozyme-like"/>
    <property type="match status" value="1"/>
</dbReference>
<keyword evidence="7" id="KW-0808">Transferase</keyword>
<evidence type="ECO:0000256" key="12">
    <source>
        <dbReference type="ARBA" id="ARBA00023316"/>
    </source>
</evidence>
<dbReference type="GO" id="GO:0071555">
    <property type="term" value="P:cell wall organization"/>
    <property type="evidence" value="ECO:0007669"/>
    <property type="project" value="UniProtKB-KW"/>
</dbReference>
<comment type="caution">
    <text evidence="19">The sequence shown here is derived from an EMBL/GenBank/DDBJ whole genome shotgun (WGS) entry which is preliminary data.</text>
</comment>
<keyword evidence="8" id="KW-0378">Hydrolase</keyword>
<reference evidence="19 20" key="1">
    <citation type="submission" date="2019-03" db="EMBL/GenBank/DDBJ databases">
        <title>Rhizobium sp. nov., an bacterium isolated from biocrust in Mu Us Desert.</title>
        <authorList>
            <person name="Lixiong L."/>
        </authorList>
    </citation>
    <scope>NUCLEOTIDE SEQUENCE [LARGE SCALE GENOMIC DNA]</scope>
    <source>
        <strain evidence="19 20">SPY-1</strain>
    </source>
</reference>
<dbReference type="EMBL" id="SMTL01000003">
    <property type="protein sequence ID" value="TDK35535.1"/>
    <property type="molecule type" value="Genomic_DNA"/>
</dbReference>
<dbReference type="Pfam" id="PF00905">
    <property type="entry name" value="Transpeptidase"/>
    <property type="match status" value="1"/>
</dbReference>
<feature type="domain" description="Penicillin-binding protein transpeptidase" evidence="17">
    <location>
        <begin position="393"/>
        <end position="621"/>
    </location>
</feature>
<accession>A0A4R5UHU6</accession>
<comment type="pathway">
    <text evidence="1">Cell wall biogenesis; peptidoglycan biosynthesis.</text>
</comment>
<keyword evidence="4" id="KW-0121">Carboxypeptidase</keyword>
<keyword evidence="5" id="KW-0645">Protease</keyword>
<evidence type="ECO:0000256" key="10">
    <source>
        <dbReference type="ARBA" id="ARBA00022984"/>
    </source>
</evidence>
<dbReference type="InterPro" id="IPR036950">
    <property type="entry name" value="PBP_transglycosylase"/>
</dbReference>
<dbReference type="GO" id="GO:0008658">
    <property type="term" value="F:penicillin binding"/>
    <property type="evidence" value="ECO:0007669"/>
    <property type="project" value="InterPro"/>
</dbReference>
<dbReference type="GO" id="GO:0008360">
    <property type="term" value="P:regulation of cell shape"/>
    <property type="evidence" value="ECO:0007669"/>
    <property type="project" value="UniProtKB-KW"/>
</dbReference>